<comment type="similarity">
    <text evidence="2">Belongs to the DNA polymerase epsilon subunit B family.</text>
</comment>
<feature type="compositionally biased region" description="Low complexity" evidence="8">
    <location>
        <begin position="635"/>
        <end position="646"/>
    </location>
</feature>
<feature type="region of interest" description="Disordered" evidence="8">
    <location>
        <begin position="1"/>
        <end position="25"/>
    </location>
</feature>
<evidence type="ECO:0000313" key="10">
    <source>
        <dbReference type="EMBL" id="PSK46215.1"/>
    </source>
</evidence>
<feature type="compositionally biased region" description="Basic and acidic residues" evidence="8">
    <location>
        <begin position="624"/>
        <end position="634"/>
    </location>
</feature>
<reference evidence="10 11" key="1">
    <citation type="submission" date="2017-05" db="EMBL/GenBank/DDBJ databases">
        <title>Draft genome sequence of Elsinoe australis.</title>
        <authorList>
            <person name="Cheng Q."/>
        </authorList>
    </citation>
    <scope>NUCLEOTIDE SEQUENCE [LARGE SCALE GENOMIC DNA]</scope>
    <source>
        <strain evidence="10 11">NL1</strain>
    </source>
</reference>
<dbReference type="InterPro" id="IPR007185">
    <property type="entry name" value="DNA_pol_a/d/e_bsu"/>
</dbReference>
<evidence type="ECO:0000256" key="7">
    <source>
        <dbReference type="ARBA" id="ARBA00032930"/>
    </source>
</evidence>
<dbReference type="PANTHER" id="PTHR12708">
    <property type="entry name" value="DNA POLYMERASE EPSILON SUBUNIT B"/>
    <property type="match status" value="1"/>
</dbReference>
<feature type="domain" description="DNA polymerase alpha/delta/epsilon subunit B" evidence="9">
    <location>
        <begin position="448"/>
        <end position="741"/>
    </location>
</feature>
<evidence type="ECO:0000256" key="1">
    <source>
        <dbReference type="ARBA" id="ARBA00004123"/>
    </source>
</evidence>
<evidence type="ECO:0000256" key="5">
    <source>
        <dbReference type="ARBA" id="ARBA00023125"/>
    </source>
</evidence>
<feature type="region of interest" description="Disordered" evidence="8">
    <location>
        <begin position="622"/>
        <end position="654"/>
    </location>
</feature>
<feature type="compositionally biased region" description="Polar residues" evidence="8">
    <location>
        <begin position="143"/>
        <end position="152"/>
    </location>
</feature>
<evidence type="ECO:0000259" key="9">
    <source>
        <dbReference type="Pfam" id="PF04042"/>
    </source>
</evidence>
<dbReference type="GO" id="GO:0042276">
    <property type="term" value="P:error-prone translesion synthesis"/>
    <property type="evidence" value="ECO:0007669"/>
    <property type="project" value="TreeGrafter"/>
</dbReference>
<sequence length="785" mass="84036">MATTARIADNALPSSSPAFGTPAHPFNPGRPIAQPLFKPSIPSILPVLLPPASLRPLAFRTFTKKHNLTLGSSALQALAVFIGRHCGSGWREEGTAEKVLDEIARQWKRNSGPVIVEDSKLLKDLLKTLEGSMVSGRIDPAKSSLSRQSSFFDPSASTTAPPPLTHQTSFGISALEVADDDECSLPRDPRTWLSVIPYTSHPRFTFSAQKSHFLPLPPTESLLPPPTARTTSLLSRYHILHALTLRNPAFQAPAVSITTRHLSRSASSLTPTQTYRLTPIANLLGRTGTTHLLLGMLGISPAGSLTLQDPTGSIVLDLAHARPLASSFDAAPWLYPGAVVLCEGVYHEDFSGAGHSGLGGGSGVGGTIGGKFIGFSVGVPPVERRNAALGVVEEGAVKSEKEKGEEALGGGFGWTAFLPSGSEKATGGRMRRLEKGILGKVERERRRVVVLGEVNCDVPECLEGLRKVLGHYAKEKEEEKLPLAFVVVGSYVSSAVMCEGKAGGSIEYKEGFNALAAVLAEFPALLRGCKWVFVPGDNDAWPSAFGMGSSVALPVEGVPEVFTSRVKRVFREARSEGGKKEEGMEEVWTSNPARLTLFGTAHEIAVLRDDISGRMRRTAINYGREAREEDKREQAASSQGKASSQGNEDTEMSGALGDAEAAEVEGDNAGEVAQTGNDEIDPTTLFARKLVLSLLPQGHLSPFPLSTRPVHWAYNTGAGPMSLYPLPHTLILADAEAPAFAVTYEGCHVLNPGKLIRGEGSRKKQVGWVEYDAVTKRGEVKEMWV</sequence>
<evidence type="ECO:0000256" key="8">
    <source>
        <dbReference type="SAM" id="MobiDB-lite"/>
    </source>
</evidence>
<dbReference type="InterPro" id="IPR016266">
    <property type="entry name" value="POLE2"/>
</dbReference>
<evidence type="ECO:0000256" key="3">
    <source>
        <dbReference type="ARBA" id="ARBA00016011"/>
    </source>
</evidence>
<keyword evidence="5" id="KW-0238">DNA-binding</keyword>
<dbReference type="GO" id="GO:0006261">
    <property type="term" value="P:DNA-templated DNA replication"/>
    <property type="evidence" value="ECO:0007669"/>
    <property type="project" value="InterPro"/>
</dbReference>
<dbReference type="EMBL" id="NHZQ01000236">
    <property type="protein sequence ID" value="PSK46215.1"/>
    <property type="molecule type" value="Genomic_DNA"/>
</dbReference>
<accession>A0A2P7ZDA8</accession>
<gene>
    <name evidence="10" type="ORF">B9Z65_5183</name>
</gene>
<evidence type="ECO:0000256" key="4">
    <source>
        <dbReference type="ARBA" id="ARBA00022705"/>
    </source>
</evidence>
<dbReference type="AlphaFoldDB" id="A0A2P7ZDA8"/>
<comment type="caution">
    <text evidence="10">The sequence shown here is derived from an EMBL/GenBank/DDBJ whole genome shotgun (WGS) entry which is preliminary data.</text>
</comment>
<evidence type="ECO:0000256" key="2">
    <source>
        <dbReference type="ARBA" id="ARBA00009560"/>
    </source>
</evidence>
<proteinExistence type="inferred from homology"/>
<dbReference type="OrthoDB" id="10254730at2759"/>
<keyword evidence="11" id="KW-1185">Reference proteome</keyword>
<dbReference type="GO" id="GO:0008622">
    <property type="term" value="C:epsilon DNA polymerase complex"/>
    <property type="evidence" value="ECO:0007669"/>
    <property type="project" value="InterPro"/>
</dbReference>
<comment type="subcellular location">
    <subcellularLocation>
        <location evidence="1">Nucleus</location>
    </subcellularLocation>
</comment>
<dbReference type="Proteomes" id="UP000243723">
    <property type="component" value="Unassembled WGS sequence"/>
</dbReference>
<protein>
    <recommendedName>
        <fullName evidence="3">DNA polymerase epsilon subunit B</fullName>
    </recommendedName>
    <alternativeName>
        <fullName evidence="7">DNA polymerase II subunit 2</fullName>
    </alternativeName>
</protein>
<keyword evidence="4" id="KW-0235">DNA replication</keyword>
<dbReference type="Pfam" id="PF04042">
    <property type="entry name" value="DNA_pol_E_B"/>
    <property type="match status" value="1"/>
</dbReference>
<keyword evidence="6" id="KW-0539">Nucleus</keyword>
<evidence type="ECO:0000313" key="11">
    <source>
        <dbReference type="Proteomes" id="UP000243723"/>
    </source>
</evidence>
<dbReference type="STRING" id="40998.A0A2P7ZDA8"/>
<dbReference type="PANTHER" id="PTHR12708:SF0">
    <property type="entry name" value="DNA POLYMERASE EPSILON SUBUNIT 2"/>
    <property type="match status" value="1"/>
</dbReference>
<feature type="region of interest" description="Disordered" evidence="8">
    <location>
        <begin position="139"/>
        <end position="165"/>
    </location>
</feature>
<evidence type="ECO:0000256" key="6">
    <source>
        <dbReference type="ARBA" id="ARBA00023242"/>
    </source>
</evidence>
<dbReference type="GO" id="GO:0003677">
    <property type="term" value="F:DNA binding"/>
    <property type="evidence" value="ECO:0007669"/>
    <property type="project" value="UniProtKB-KW"/>
</dbReference>
<organism evidence="10 11">
    <name type="scientific">Elsinoe australis</name>
    <dbReference type="NCBI Taxonomy" id="40998"/>
    <lineage>
        <taxon>Eukaryota</taxon>
        <taxon>Fungi</taxon>
        <taxon>Dikarya</taxon>
        <taxon>Ascomycota</taxon>
        <taxon>Pezizomycotina</taxon>
        <taxon>Dothideomycetes</taxon>
        <taxon>Dothideomycetidae</taxon>
        <taxon>Myriangiales</taxon>
        <taxon>Elsinoaceae</taxon>
        <taxon>Elsinoe</taxon>
    </lineage>
</organism>
<name>A0A2P7ZDA8_9PEZI</name>